<feature type="active site" description="Proton acceptor" evidence="8">
    <location>
        <position position="212"/>
    </location>
</feature>
<dbReference type="Gene3D" id="3.10.310.10">
    <property type="entry name" value="Diaminopimelate Epimerase, Chain A, domain 1"/>
    <property type="match status" value="2"/>
</dbReference>
<evidence type="ECO:0000256" key="7">
    <source>
        <dbReference type="ARBA" id="ARBA00051712"/>
    </source>
</evidence>
<dbReference type="GO" id="GO:0005829">
    <property type="term" value="C:cytosol"/>
    <property type="evidence" value="ECO:0007669"/>
    <property type="project" value="TreeGrafter"/>
</dbReference>
<dbReference type="EC" id="5.1.1.7" evidence="3 8"/>
<comment type="subcellular location">
    <subcellularLocation>
        <location evidence="8">Cytoplasm</location>
    </subcellularLocation>
</comment>
<feature type="binding site" evidence="8">
    <location>
        <begin position="213"/>
        <end position="214"/>
    </location>
    <ligand>
        <name>substrate</name>
    </ligand>
</feature>
<evidence type="ECO:0000256" key="2">
    <source>
        <dbReference type="ARBA" id="ARBA00010219"/>
    </source>
</evidence>
<dbReference type="GO" id="GO:0009089">
    <property type="term" value="P:lysine biosynthetic process via diaminopimelate"/>
    <property type="evidence" value="ECO:0007669"/>
    <property type="project" value="UniProtKB-UniRule"/>
</dbReference>
<keyword evidence="4 8" id="KW-0028">Amino-acid biosynthesis</keyword>
<feature type="binding site" evidence="8">
    <location>
        <position position="185"/>
    </location>
    <ligand>
        <name>substrate</name>
    </ligand>
</feature>
<keyword evidence="8" id="KW-0963">Cytoplasm</keyword>
<dbReference type="Proteomes" id="UP000610966">
    <property type="component" value="Unassembled WGS sequence"/>
</dbReference>
<feature type="binding site" evidence="8">
    <location>
        <position position="153"/>
    </location>
    <ligand>
        <name>substrate</name>
    </ligand>
</feature>
<evidence type="ECO:0000256" key="9">
    <source>
        <dbReference type="PROSITE-ProRule" id="PRU10125"/>
    </source>
</evidence>
<dbReference type="NCBIfam" id="TIGR00652">
    <property type="entry name" value="DapF"/>
    <property type="match status" value="1"/>
</dbReference>
<comment type="caution">
    <text evidence="10">The sequence shown here is derived from an EMBL/GenBank/DDBJ whole genome shotgun (WGS) entry which is preliminary data.</text>
</comment>
<organism evidence="10 11">
    <name type="scientific">Sphaerimonospora thailandensis</name>
    <dbReference type="NCBI Taxonomy" id="795644"/>
    <lineage>
        <taxon>Bacteria</taxon>
        <taxon>Bacillati</taxon>
        <taxon>Actinomycetota</taxon>
        <taxon>Actinomycetes</taxon>
        <taxon>Streptosporangiales</taxon>
        <taxon>Streptosporangiaceae</taxon>
        <taxon>Sphaerimonospora</taxon>
    </lineage>
</organism>
<protein>
    <recommendedName>
        <fullName evidence="3 8">Diaminopimelate epimerase</fullName>
        <shortName evidence="8">DAP epimerase</shortName>
        <ecNumber evidence="3 8">5.1.1.7</ecNumber>
    </recommendedName>
    <alternativeName>
        <fullName evidence="8">PLP-independent amino acid racemase</fullName>
    </alternativeName>
</protein>
<dbReference type="PANTHER" id="PTHR31689">
    <property type="entry name" value="DIAMINOPIMELATE EPIMERASE, CHLOROPLASTIC"/>
    <property type="match status" value="1"/>
</dbReference>
<dbReference type="PANTHER" id="PTHR31689:SF0">
    <property type="entry name" value="DIAMINOPIMELATE EPIMERASE"/>
    <property type="match status" value="1"/>
</dbReference>
<dbReference type="UniPathway" id="UPA00034">
    <property type="reaction ID" value="UER00025"/>
</dbReference>
<gene>
    <name evidence="8 10" type="primary">dapF</name>
    <name evidence="10" type="ORF">Mth01_09290</name>
</gene>
<sequence>MRFVKGHGTENDFVILPDPDARLELTPAKVAALCDRRAGIGADGVLRVVRTERCAEVADLAGAAEWFMDYRNADGGIAEMCGNGVRVFARYLVDAGLAAAGEFGIATRGGIKRVRLGGTGDVTVDMGRPRILGESRTTVAGRTYDGLNVNMGNPHLACLIDDPVAGLDLGREPEFDREVYPHGVNVELINVVGDHAVAMRVHERGSGETRSCGTGAVATAVAAARAAGEPTGAWQVRVLGGSVTVTLDADTSYLSGPAVLVASGVIEPGLLESGSAHGNPAVPAFSATP</sequence>
<reference evidence="10" key="1">
    <citation type="submission" date="2021-01" db="EMBL/GenBank/DDBJ databases">
        <title>Whole genome shotgun sequence of Sphaerimonospora thailandensis NBRC 107569.</title>
        <authorList>
            <person name="Komaki H."/>
            <person name="Tamura T."/>
        </authorList>
    </citation>
    <scope>NUCLEOTIDE SEQUENCE</scope>
    <source>
        <strain evidence="10">NBRC 107569</strain>
    </source>
</reference>
<feature type="active site" evidence="9">
    <location>
        <position position="81"/>
    </location>
</feature>
<evidence type="ECO:0000313" key="11">
    <source>
        <dbReference type="Proteomes" id="UP000610966"/>
    </source>
</evidence>
<evidence type="ECO:0000256" key="5">
    <source>
        <dbReference type="ARBA" id="ARBA00023154"/>
    </source>
</evidence>
<feature type="binding site" evidence="8">
    <location>
        <position position="11"/>
    </location>
    <ligand>
        <name>substrate</name>
    </ligand>
</feature>
<keyword evidence="11" id="KW-1185">Reference proteome</keyword>
<dbReference type="EMBL" id="BOOG01000009">
    <property type="protein sequence ID" value="GIH68676.1"/>
    <property type="molecule type" value="Genomic_DNA"/>
</dbReference>
<feature type="site" description="Could be important to modulate the pK values of the two catalytic cysteine residues" evidence="8">
    <location>
        <position position="155"/>
    </location>
</feature>
<dbReference type="InterPro" id="IPR018510">
    <property type="entry name" value="DAP_epimerase_AS"/>
</dbReference>
<feature type="binding site" evidence="8">
    <location>
        <position position="72"/>
    </location>
    <ligand>
        <name>substrate</name>
    </ligand>
</feature>
<feature type="binding site" evidence="8">
    <location>
        <begin position="203"/>
        <end position="204"/>
    </location>
    <ligand>
        <name>substrate</name>
    </ligand>
</feature>
<dbReference type="PROSITE" id="PS01326">
    <property type="entry name" value="DAP_EPIMERASE"/>
    <property type="match status" value="1"/>
</dbReference>
<comment type="similarity">
    <text evidence="2 8">Belongs to the diaminopimelate epimerase family.</text>
</comment>
<comment type="catalytic activity">
    <reaction evidence="7 8">
        <text>(2S,6S)-2,6-diaminopimelate = meso-2,6-diaminopimelate</text>
        <dbReference type="Rhea" id="RHEA:15393"/>
        <dbReference type="ChEBI" id="CHEBI:57609"/>
        <dbReference type="ChEBI" id="CHEBI:57791"/>
        <dbReference type="EC" id="5.1.1.7"/>
    </reaction>
</comment>
<comment type="function">
    <text evidence="8">Catalyzes the stereoinversion of LL-2,6-diaminopimelate (L,L-DAP) to meso-diaminopimelate (meso-DAP), a precursor of L-lysine and an essential component of the bacterial peptidoglycan.</text>
</comment>
<keyword evidence="6 8" id="KW-0413">Isomerase</keyword>
<dbReference type="RefSeq" id="WP_204011735.1">
    <property type="nucleotide sequence ID" value="NZ_BOOG01000009.1"/>
</dbReference>
<evidence type="ECO:0000256" key="8">
    <source>
        <dbReference type="HAMAP-Rule" id="MF_00197"/>
    </source>
</evidence>
<comment type="subunit">
    <text evidence="8">Homodimer.</text>
</comment>
<feature type="binding site" evidence="8">
    <location>
        <begin position="82"/>
        <end position="83"/>
    </location>
    <ligand>
        <name>substrate</name>
    </ligand>
</feature>
<dbReference type="GO" id="GO:0008837">
    <property type="term" value="F:diaminopimelate epimerase activity"/>
    <property type="evidence" value="ECO:0007669"/>
    <property type="project" value="UniProtKB-UniRule"/>
</dbReference>
<dbReference type="HAMAP" id="MF_00197">
    <property type="entry name" value="DAP_epimerase"/>
    <property type="match status" value="1"/>
</dbReference>
<dbReference type="SUPFAM" id="SSF54506">
    <property type="entry name" value="Diaminopimelate epimerase-like"/>
    <property type="match status" value="2"/>
</dbReference>
<evidence type="ECO:0000313" key="10">
    <source>
        <dbReference type="EMBL" id="GIH68676.1"/>
    </source>
</evidence>
<comment type="pathway">
    <text evidence="1 8">Amino-acid biosynthesis; L-lysine biosynthesis via DAP pathway; DL-2,6-diaminopimelate from LL-2,6-diaminopimelate: step 1/1.</text>
</comment>
<keyword evidence="5 8" id="KW-0457">Lysine biosynthesis</keyword>
<dbReference type="Pfam" id="PF01678">
    <property type="entry name" value="DAP_epimerase"/>
    <property type="match status" value="2"/>
</dbReference>
<evidence type="ECO:0000256" key="1">
    <source>
        <dbReference type="ARBA" id="ARBA00005196"/>
    </source>
</evidence>
<feature type="active site" description="Proton donor" evidence="8">
    <location>
        <position position="81"/>
    </location>
</feature>
<dbReference type="AlphaFoldDB" id="A0A8J3R6E1"/>
<proteinExistence type="inferred from homology"/>
<accession>A0A8J3R6E1</accession>
<dbReference type="InterPro" id="IPR001653">
    <property type="entry name" value="DAP_epimerase_DapF"/>
</dbReference>
<name>A0A8J3R6E1_9ACTN</name>
<evidence type="ECO:0000256" key="3">
    <source>
        <dbReference type="ARBA" id="ARBA00013080"/>
    </source>
</evidence>
<feature type="site" description="Could be important to modulate the pK values of the two catalytic cysteine residues" evidence="8">
    <location>
        <position position="203"/>
    </location>
</feature>
<evidence type="ECO:0000256" key="6">
    <source>
        <dbReference type="ARBA" id="ARBA00023235"/>
    </source>
</evidence>
<comment type="caution">
    <text evidence="8">Lacks conserved residue(s) required for the propagation of feature annotation.</text>
</comment>
<evidence type="ECO:0000256" key="4">
    <source>
        <dbReference type="ARBA" id="ARBA00022605"/>
    </source>
</evidence>